<dbReference type="EMBL" id="JBBHLL010000085">
    <property type="protein sequence ID" value="KAK7818714.1"/>
    <property type="molecule type" value="Genomic_DNA"/>
</dbReference>
<keyword evidence="2" id="KW-1185">Reference proteome</keyword>
<protein>
    <submittedName>
        <fullName evidence="1">Uncharacterized protein</fullName>
    </submittedName>
</protein>
<evidence type="ECO:0000313" key="1">
    <source>
        <dbReference type="EMBL" id="KAK7818714.1"/>
    </source>
</evidence>
<organism evidence="1 2">
    <name type="scientific">Myodes glareolus</name>
    <name type="common">Bank vole</name>
    <name type="synonym">Clethrionomys glareolus</name>
    <dbReference type="NCBI Taxonomy" id="447135"/>
    <lineage>
        <taxon>Eukaryota</taxon>
        <taxon>Metazoa</taxon>
        <taxon>Chordata</taxon>
        <taxon>Craniata</taxon>
        <taxon>Vertebrata</taxon>
        <taxon>Euteleostomi</taxon>
        <taxon>Mammalia</taxon>
        <taxon>Eutheria</taxon>
        <taxon>Euarchontoglires</taxon>
        <taxon>Glires</taxon>
        <taxon>Rodentia</taxon>
        <taxon>Myomorpha</taxon>
        <taxon>Muroidea</taxon>
        <taxon>Cricetidae</taxon>
        <taxon>Arvicolinae</taxon>
        <taxon>Myodes</taxon>
    </lineage>
</organism>
<name>A0AAW0IXC2_MYOGA</name>
<reference evidence="1 2" key="1">
    <citation type="journal article" date="2023" name="bioRxiv">
        <title>Conserved and derived expression patterns and positive selection on dental genes reveal complex evolutionary context of ever-growing rodent molars.</title>
        <authorList>
            <person name="Calamari Z.T."/>
            <person name="Song A."/>
            <person name="Cohen E."/>
            <person name="Akter M."/>
            <person name="Roy R.D."/>
            <person name="Hallikas O."/>
            <person name="Christensen M.M."/>
            <person name="Li P."/>
            <person name="Marangoni P."/>
            <person name="Jernvall J."/>
            <person name="Klein O.D."/>
        </authorList>
    </citation>
    <scope>NUCLEOTIDE SEQUENCE [LARGE SCALE GENOMIC DNA]</scope>
    <source>
        <strain evidence="1">V071</strain>
    </source>
</reference>
<gene>
    <name evidence="1" type="ORF">U0070_019258</name>
</gene>
<dbReference type="Proteomes" id="UP001488838">
    <property type="component" value="Unassembled WGS sequence"/>
</dbReference>
<proteinExistence type="predicted"/>
<comment type="caution">
    <text evidence="1">The sequence shown here is derived from an EMBL/GenBank/DDBJ whole genome shotgun (WGS) entry which is preliminary data.</text>
</comment>
<evidence type="ECO:0000313" key="2">
    <source>
        <dbReference type="Proteomes" id="UP001488838"/>
    </source>
</evidence>
<dbReference type="AlphaFoldDB" id="A0AAW0IXC2"/>
<sequence>MILAEMQPAPCQLVKTGLPVVLQPLLYRLKEGGSGKETQTTEQAFSFPHTKDRIHFLASRGSYQALKFGISVSSKLLTVPPVSIPTHGHLLCTKHRFQGRRMELSLTILTYMAPRDGFLKTGSFSLELGESKQRIQSSRGKAQRKTEKIPMMFYVCKDPLKTPGFCVSNQGRINSHKDYHKGCLPNVGNTIPRLAGLNSIRKVQEGECLDRLDPQNPVYAEETSPSAIVNGFSERLRASHIQRNWLVASLFIPSPTGLGELQWWVSRECLLEWELGYQDERTGRKIEGEDLCNCLNDCVAMDSSKALDNGTGSFIRRWMAIQTETHIGAPD</sequence>
<accession>A0AAW0IXC2</accession>